<dbReference type="EMBL" id="JABBGC010000001">
    <property type="protein sequence ID" value="NML38152.1"/>
    <property type="molecule type" value="Genomic_DNA"/>
</dbReference>
<keyword evidence="3" id="KW-1185">Reference proteome</keyword>
<feature type="transmembrane region" description="Helical" evidence="1">
    <location>
        <begin position="135"/>
        <end position="161"/>
    </location>
</feature>
<protein>
    <submittedName>
        <fullName evidence="2">Uncharacterized protein</fullName>
    </submittedName>
</protein>
<feature type="transmembrane region" description="Helical" evidence="1">
    <location>
        <begin position="102"/>
        <end position="123"/>
    </location>
</feature>
<dbReference type="AlphaFoldDB" id="A0A848GMG0"/>
<organism evidence="2 3">
    <name type="scientific">Chitinophaga fulva</name>
    <dbReference type="NCBI Taxonomy" id="2728842"/>
    <lineage>
        <taxon>Bacteria</taxon>
        <taxon>Pseudomonadati</taxon>
        <taxon>Bacteroidota</taxon>
        <taxon>Chitinophagia</taxon>
        <taxon>Chitinophagales</taxon>
        <taxon>Chitinophagaceae</taxon>
        <taxon>Chitinophaga</taxon>
    </lineage>
</organism>
<dbReference type="Proteomes" id="UP000583266">
    <property type="component" value="Unassembled WGS sequence"/>
</dbReference>
<keyword evidence="1" id="KW-0812">Transmembrane</keyword>
<name>A0A848GMG0_9BACT</name>
<evidence type="ECO:0000313" key="3">
    <source>
        <dbReference type="Proteomes" id="UP000583266"/>
    </source>
</evidence>
<proteinExistence type="predicted"/>
<comment type="caution">
    <text evidence="2">The sequence shown here is derived from an EMBL/GenBank/DDBJ whole genome shotgun (WGS) entry which is preliminary data.</text>
</comment>
<sequence length="163" mass="18824">MGKRKNIEPLLQFLKRRDFLSSLVLIVVTLMEKFNFNFLDAPKFCGFLFVAVGMRIYYGMQEKNGIIKWLILPLGLLVGLQVLIWGLSFWRPSPLLTLVSELMILYLFSFLLPGLVDATIHFYKQKGWLKKHSPMLIAYLGIYTVLVPAILGHMCTTWTLIVR</sequence>
<feature type="transmembrane region" description="Helical" evidence="1">
    <location>
        <begin position="70"/>
        <end position="90"/>
    </location>
</feature>
<evidence type="ECO:0000313" key="2">
    <source>
        <dbReference type="EMBL" id="NML38152.1"/>
    </source>
</evidence>
<reference evidence="2 3" key="1">
    <citation type="submission" date="2020-04" db="EMBL/GenBank/DDBJ databases">
        <title>Chitinophaga sp. G-6-1-13 sp. nov., isolated from soil.</title>
        <authorList>
            <person name="Dahal R.H."/>
            <person name="Chaudhary D.K."/>
        </authorList>
    </citation>
    <scope>NUCLEOTIDE SEQUENCE [LARGE SCALE GENOMIC DNA]</scope>
    <source>
        <strain evidence="2 3">G-6-1-13</strain>
    </source>
</reference>
<keyword evidence="1" id="KW-1133">Transmembrane helix</keyword>
<dbReference type="RefSeq" id="WP_169225175.1">
    <property type="nucleotide sequence ID" value="NZ_JABBGC010000001.1"/>
</dbReference>
<evidence type="ECO:0000256" key="1">
    <source>
        <dbReference type="SAM" id="Phobius"/>
    </source>
</evidence>
<keyword evidence="1" id="KW-0472">Membrane</keyword>
<gene>
    <name evidence="2" type="ORF">HHL17_13180</name>
</gene>
<accession>A0A848GMG0</accession>